<proteinExistence type="predicted"/>
<sequence length="60" mass="6907">MTKPPIVLLEQLPISRKFEKKAKNALIFRCKVRELDLSFYSAISSEQAIAILDKVLSYDH</sequence>
<dbReference type="EMBL" id="UHEQ01000004">
    <property type="protein sequence ID" value="SUN15168.1"/>
    <property type="molecule type" value="Genomic_DNA"/>
</dbReference>
<dbReference type="EMBL" id="LBKL01000047">
    <property type="protein sequence ID" value="KLL40542.1"/>
    <property type="molecule type" value="Genomic_DNA"/>
</dbReference>
<evidence type="ECO:0000313" key="3">
    <source>
        <dbReference type="Proteomes" id="UP000035346"/>
    </source>
</evidence>
<dbReference type="Proteomes" id="UP000254076">
    <property type="component" value="Unassembled WGS sequence"/>
</dbReference>
<comment type="caution">
    <text evidence="1">The sequence shown here is derived from an EMBL/GenBank/DDBJ whole genome shotgun (WGS) entry which is preliminary data.</text>
</comment>
<organism evidence="1 3">
    <name type="scientific">Streptococcus agalactiae</name>
    <dbReference type="NCBI Taxonomy" id="1311"/>
    <lineage>
        <taxon>Bacteria</taxon>
        <taxon>Bacillati</taxon>
        <taxon>Bacillota</taxon>
        <taxon>Bacilli</taxon>
        <taxon>Lactobacillales</taxon>
        <taxon>Streptococcaceae</taxon>
        <taxon>Streptococcus</taxon>
    </lineage>
</organism>
<evidence type="ECO:0000313" key="1">
    <source>
        <dbReference type="EMBL" id="KLL40542.1"/>
    </source>
</evidence>
<gene>
    <name evidence="2" type="ORF">NCTC8185_02495</name>
    <name evidence="1" type="ORF">WA04_03910</name>
</gene>
<reference evidence="2 4" key="2">
    <citation type="submission" date="2018-06" db="EMBL/GenBank/DDBJ databases">
        <authorList>
            <consortium name="Pathogen Informatics"/>
            <person name="Doyle S."/>
        </authorList>
    </citation>
    <scope>NUCLEOTIDE SEQUENCE [LARGE SCALE GENOMIC DNA]</scope>
    <source>
        <strain evidence="2 4">NCTC8185</strain>
    </source>
</reference>
<dbReference type="Proteomes" id="UP000035346">
    <property type="component" value="Unassembled WGS sequence"/>
</dbReference>
<evidence type="ECO:0000313" key="2">
    <source>
        <dbReference type="EMBL" id="SUN15168.1"/>
    </source>
</evidence>
<dbReference type="AlphaFoldDB" id="A0A0H1UG78"/>
<accession>A0A0H1UG78</accession>
<protein>
    <submittedName>
        <fullName evidence="2">IS66 family element, Orf1</fullName>
    </submittedName>
</protein>
<evidence type="ECO:0000313" key="4">
    <source>
        <dbReference type="Proteomes" id="UP000254076"/>
    </source>
</evidence>
<name>A0A0H1UG78_STRAG</name>
<dbReference type="RefSeq" id="WP_000165733.1">
    <property type="nucleotide sequence ID" value="NZ_CP008813.1"/>
</dbReference>
<reference evidence="1 3" key="1">
    <citation type="journal article" date="2015" name="PLoS ONE">
        <title>Genomic analysis reveals the molecular basis for capsule loss in the group B streptococcus population.</title>
        <authorList>
            <consortium name="DEVANI Consortium"/>
            <person name="Rosini R."/>
            <person name="Campisi E."/>
            <person name="De Chiara M."/>
            <person name="Tettelin H."/>
            <person name="Rinaudo D."/>
            <person name="Toniolo C."/>
            <person name="Metruccio M."/>
            <person name="Guidotti S."/>
            <person name="Sorensen U.B."/>
            <person name="Kilian M."/>
            <person name="Ramirez M."/>
            <person name="Janulczyk R."/>
            <person name="Donati C."/>
            <person name="Grandi G."/>
            <person name="Margarit I."/>
        </authorList>
    </citation>
    <scope>NUCLEOTIDE SEQUENCE [LARGE SCALE GENOMIC DNA]</scope>
    <source>
        <strain evidence="1 3">DK-B-USS-215</strain>
    </source>
</reference>